<feature type="transmembrane region" description="Helical" evidence="1">
    <location>
        <begin position="119"/>
        <end position="140"/>
    </location>
</feature>
<feature type="transmembrane region" description="Helical" evidence="1">
    <location>
        <begin position="89"/>
        <end position="113"/>
    </location>
</feature>
<sequence length="159" mass="17838">MPNMQFMQISVAVHYSAYFGLGILYCIYKGRIDAILLRYKYGMFLGSFALSASLLPWKLVAALVGIVFSLILSLIVEKRSGVGLIHLSDYTYTVFLLSYFPQMLVCGPIAHAFPEVNQYLFSCVSFVLGFSLPILFGVIYRRVKDANRLTRFVGLLVGL</sequence>
<evidence type="ECO:0000313" key="2">
    <source>
        <dbReference type="EMBL" id="VYU37256.1"/>
    </source>
</evidence>
<evidence type="ECO:0000256" key="1">
    <source>
        <dbReference type="SAM" id="Phobius"/>
    </source>
</evidence>
<organism evidence="2">
    <name type="scientific">Parabacteroides distasonis</name>
    <dbReference type="NCBI Taxonomy" id="823"/>
    <lineage>
        <taxon>Bacteria</taxon>
        <taxon>Pseudomonadati</taxon>
        <taxon>Bacteroidota</taxon>
        <taxon>Bacteroidia</taxon>
        <taxon>Bacteroidales</taxon>
        <taxon>Tannerellaceae</taxon>
        <taxon>Parabacteroides</taxon>
    </lineage>
</organism>
<reference evidence="2" key="1">
    <citation type="submission" date="2019-11" db="EMBL/GenBank/DDBJ databases">
        <authorList>
            <person name="Feng L."/>
        </authorList>
    </citation>
    <scope>NUCLEOTIDE SEQUENCE</scope>
    <source>
        <strain evidence="2">PdistasonisLFYP31</strain>
    </source>
</reference>
<accession>A0A6N3E6D3</accession>
<name>A0A6N3E6D3_PARDI</name>
<feature type="transmembrane region" description="Helical" evidence="1">
    <location>
        <begin position="59"/>
        <end position="77"/>
    </location>
</feature>
<keyword evidence="1" id="KW-0472">Membrane</keyword>
<proteinExistence type="predicted"/>
<gene>
    <name evidence="2" type="ORF">PDLFYP31_02363</name>
</gene>
<keyword evidence="1" id="KW-0812">Transmembrane</keyword>
<dbReference type="AlphaFoldDB" id="A0A6N3E6D3"/>
<feature type="transmembrane region" description="Helical" evidence="1">
    <location>
        <begin position="35"/>
        <end position="53"/>
    </location>
</feature>
<keyword evidence="1" id="KW-1133">Transmembrane helix</keyword>
<dbReference type="EMBL" id="CACRUW010000015">
    <property type="protein sequence ID" value="VYU37256.1"/>
    <property type="molecule type" value="Genomic_DNA"/>
</dbReference>
<feature type="transmembrane region" description="Helical" evidence="1">
    <location>
        <begin position="6"/>
        <end position="28"/>
    </location>
</feature>
<protein>
    <submittedName>
        <fullName evidence="2">Uncharacterized protein</fullName>
    </submittedName>
</protein>